<sequence>MPFPDGDPPPRNVLADFRSIYEGQLHSLEKAKNAGTPADQMPSVEPIAVHCVAGLGRAPVLVATALVDQGFDPLEAVEFIRTRRRGAFNSRQIEFVEQYAKNRKRGCLVM</sequence>
<dbReference type="STRING" id="691883.A0A058Z9H7"/>
<dbReference type="PRINTS" id="PR00700">
    <property type="entry name" value="PRTYPHPHTASE"/>
</dbReference>
<accession>A0A058Z9H7</accession>
<dbReference type="Proteomes" id="UP000030693">
    <property type="component" value="Unassembled WGS sequence"/>
</dbReference>
<dbReference type="InterPro" id="IPR050561">
    <property type="entry name" value="PTP"/>
</dbReference>
<dbReference type="RefSeq" id="XP_009494048.1">
    <property type="nucleotide sequence ID" value="XM_009495773.1"/>
</dbReference>
<dbReference type="GO" id="GO:0004725">
    <property type="term" value="F:protein tyrosine phosphatase activity"/>
    <property type="evidence" value="ECO:0007669"/>
    <property type="project" value="InterPro"/>
</dbReference>
<dbReference type="OrthoDB" id="5632at2759"/>
<dbReference type="Gene3D" id="3.90.190.10">
    <property type="entry name" value="Protein tyrosine phosphatase superfamily"/>
    <property type="match status" value="1"/>
</dbReference>
<gene>
    <name evidence="2" type="ORF">H696_01872</name>
</gene>
<dbReference type="GeneID" id="20526597"/>
<keyword evidence="3" id="KW-1185">Reference proteome</keyword>
<organism evidence="2">
    <name type="scientific">Fonticula alba</name>
    <name type="common">Slime mold</name>
    <dbReference type="NCBI Taxonomy" id="691883"/>
    <lineage>
        <taxon>Eukaryota</taxon>
        <taxon>Rotosphaerida</taxon>
        <taxon>Fonticulaceae</taxon>
        <taxon>Fonticula</taxon>
    </lineage>
</organism>
<dbReference type="eggNOG" id="KOG2836">
    <property type="taxonomic scope" value="Eukaryota"/>
</dbReference>
<dbReference type="SUPFAM" id="SSF52799">
    <property type="entry name" value="(Phosphotyrosine protein) phosphatases II"/>
    <property type="match status" value="1"/>
</dbReference>
<evidence type="ECO:0000259" key="1">
    <source>
        <dbReference type="PROSITE" id="PS50056"/>
    </source>
</evidence>
<dbReference type="InterPro" id="IPR000387">
    <property type="entry name" value="Tyr_Pase_dom"/>
</dbReference>
<dbReference type="InterPro" id="IPR029021">
    <property type="entry name" value="Prot-tyrosine_phosphatase-like"/>
</dbReference>
<name>A0A058Z9H7_FONAL</name>
<feature type="domain" description="Tyrosine specific protein phosphatases" evidence="1">
    <location>
        <begin position="11"/>
        <end position="95"/>
    </location>
</feature>
<dbReference type="AlphaFoldDB" id="A0A058Z9H7"/>
<dbReference type="PROSITE" id="PS50056">
    <property type="entry name" value="TYR_PHOSPHATASE_2"/>
    <property type="match status" value="1"/>
</dbReference>
<proteinExistence type="predicted"/>
<evidence type="ECO:0000313" key="3">
    <source>
        <dbReference type="Proteomes" id="UP000030693"/>
    </source>
</evidence>
<dbReference type="InterPro" id="IPR000242">
    <property type="entry name" value="PTP_cat"/>
</dbReference>
<dbReference type="EMBL" id="KB932203">
    <property type="protein sequence ID" value="KCV70925.1"/>
    <property type="molecule type" value="Genomic_DNA"/>
</dbReference>
<dbReference type="InterPro" id="IPR003595">
    <property type="entry name" value="Tyr_Pase_cat"/>
</dbReference>
<reference evidence="2" key="1">
    <citation type="submission" date="2013-04" db="EMBL/GenBank/DDBJ databases">
        <title>The Genome Sequence of Fonticula alba ATCC 38817.</title>
        <authorList>
            <consortium name="The Broad Institute Genomics Platform"/>
            <person name="Russ C."/>
            <person name="Cuomo C."/>
            <person name="Burger G."/>
            <person name="Gray M.W."/>
            <person name="Holland P.W.H."/>
            <person name="King N."/>
            <person name="Lang F.B.F."/>
            <person name="Roger A.J."/>
            <person name="Ruiz-Trillo I."/>
            <person name="Brown M."/>
            <person name="Walker B."/>
            <person name="Young S."/>
            <person name="Zeng Q."/>
            <person name="Gargeya S."/>
            <person name="Fitzgerald M."/>
            <person name="Haas B."/>
            <person name="Abouelleil A."/>
            <person name="Allen A.W."/>
            <person name="Alvarado L."/>
            <person name="Arachchi H.M."/>
            <person name="Berlin A.M."/>
            <person name="Chapman S.B."/>
            <person name="Gainer-Dewar J."/>
            <person name="Goldberg J."/>
            <person name="Griggs A."/>
            <person name="Gujja S."/>
            <person name="Hansen M."/>
            <person name="Howarth C."/>
            <person name="Imamovic A."/>
            <person name="Ireland A."/>
            <person name="Larimer J."/>
            <person name="McCowan C."/>
            <person name="Murphy C."/>
            <person name="Pearson M."/>
            <person name="Poon T.W."/>
            <person name="Priest M."/>
            <person name="Roberts A."/>
            <person name="Saif S."/>
            <person name="Shea T."/>
            <person name="Sisk P."/>
            <person name="Sykes S."/>
            <person name="Wortman J."/>
            <person name="Nusbaum C."/>
            <person name="Birren B."/>
        </authorList>
    </citation>
    <scope>NUCLEOTIDE SEQUENCE [LARGE SCALE GENOMIC DNA]</scope>
    <source>
        <strain evidence="2">ATCC 38817</strain>
    </source>
</reference>
<protein>
    <submittedName>
        <fullName evidence="2">Protein-tyrosine phosphatase</fullName>
    </submittedName>
</protein>
<dbReference type="PANTHER" id="PTHR23339">
    <property type="entry name" value="TYROSINE SPECIFIC PROTEIN PHOSPHATASE AND DUAL SPECIFICITY PROTEIN PHOSPHATASE"/>
    <property type="match status" value="1"/>
</dbReference>
<evidence type="ECO:0000313" key="2">
    <source>
        <dbReference type="EMBL" id="KCV70925.1"/>
    </source>
</evidence>
<dbReference type="Pfam" id="PF00102">
    <property type="entry name" value="Y_phosphatase"/>
    <property type="match status" value="1"/>
</dbReference>
<dbReference type="SMART" id="SM00404">
    <property type="entry name" value="PTPc_motif"/>
    <property type="match status" value="1"/>
</dbReference>